<feature type="compositionally biased region" description="Basic and acidic residues" evidence="3">
    <location>
        <begin position="101"/>
        <end position="110"/>
    </location>
</feature>
<dbReference type="EMBL" id="CP117812">
    <property type="protein sequence ID" value="WDE98398.1"/>
    <property type="molecule type" value="Genomic_DNA"/>
</dbReference>
<evidence type="ECO:0000313" key="5">
    <source>
        <dbReference type="EMBL" id="WDE98398.1"/>
    </source>
</evidence>
<dbReference type="PROSITE" id="PS00745">
    <property type="entry name" value="RF_PROK_I"/>
    <property type="match status" value="1"/>
</dbReference>
<name>A0ABY7W289_9BACT</name>
<organism evidence="5 6">
    <name type="scientific">Lentisphaera profundi</name>
    <dbReference type="NCBI Taxonomy" id="1658616"/>
    <lineage>
        <taxon>Bacteria</taxon>
        <taxon>Pseudomonadati</taxon>
        <taxon>Lentisphaerota</taxon>
        <taxon>Lentisphaeria</taxon>
        <taxon>Lentisphaerales</taxon>
        <taxon>Lentisphaeraceae</taxon>
        <taxon>Lentisphaera</taxon>
    </lineage>
</organism>
<evidence type="ECO:0000259" key="4">
    <source>
        <dbReference type="PROSITE" id="PS00745"/>
    </source>
</evidence>
<keyword evidence="2" id="KW-0488">Methylation</keyword>
<proteinExistence type="inferred from homology"/>
<dbReference type="PANTHER" id="PTHR43804:SF7">
    <property type="entry name" value="LD18447P"/>
    <property type="match status" value="1"/>
</dbReference>
<evidence type="ECO:0000256" key="2">
    <source>
        <dbReference type="ARBA" id="ARBA00022481"/>
    </source>
</evidence>
<feature type="domain" description="Prokaryotic-type class I peptide chain release factors" evidence="4">
    <location>
        <begin position="31"/>
        <end position="47"/>
    </location>
</feature>
<reference evidence="5 6" key="1">
    <citation type="submission" date="2023-02" db="EMBL/GenBank/DDBJ databases">
        <title>Genome sequence of Lentisphaera profundi SAORIC-696.</title>
        <authorList>
            <person name="Kim e."/>
            <person name="Cho J.-C."/>
            <person name="Choi A."/>
            <person name="Kang I."/>
        </authorList>
    </citation>
    <scope>NUCLEOTIDE SEQUENCE [LARGE SCALE GENOMIC DNA]</scope>
    <source>
        <strain evidence="5 6">SAORIC-696</strain>
    </source>
</reference>
<dbReference type="InterPro" id="IPR045853">
    <property type="entry name" value="Pep_chain_release_fac_I_sf"/>
</dbReference>
<sequence length="125" mass="14355">MSSHLEKLPFGYNIPAEDDALFKECQFSAFRASGAGGQHVNTTDSAVRLVHFPTGLVVQSSESRSQHRNRDICLKKLRLALIAAGRKKKRRVATRKRRNVSTRERQYREAHKQKKQARKKIDPEE</sequence>
<keyword evidence="6" id="KW-1185">Reference proteome</keyword>
<dbReference type="PANTHER" id="PTHR43804">
    <property type="entry name" value="LD18447P"/>
    <property type="match status" value="1"/>
</dbReference>
<feature type="compositionally biased region" description="Basic residues" evidence="3">
    <location>
        <begin position="85"/>
        <end position="100"/>
    </location>
</feature>
<gene>
    <name evidence="5" type="ORF">PQO03_21530</name>
</gene>
<dbReference type="Proteomes" id="UP001214250">
    <property type="component" value="Chromosome 2"/>
</dbReference>
<protein>
    <submittedName>
        <fullName evidence="5">Peptide chain release factor-like protein</fullName>
    </submittedName>
</protein>
<dbReference type="Gene3D" id="3.30.160.20">
    <property type="match status" value="1"/>
</dbReference>
<dbReference type="SUPFAM" id="SSF75620">
    <property type="entry name" value="Release factor"/>
    <property type="match status" value="1"/>
</dbReference>
<comment type="similarity">
    <text evidence="1">Belongs to the prokaryotic/mitochondrial release factor family.</text>
</comment>
<evidence type="ECO:0000313" key="6">
    <source>
        <dbReference type="Proteomes" id="UP001214250"/>
    </source>
</evidence>
<evidence type="ECO:0000256" key="3">
    <source>
        <dbReference type="SAM" id="MobiDB-lite"/>
    </source>
</evidence>
<accession>A0ABY7W289</accession>
<dbReference type="Pfam" id="PF00472">
    <property type="entry name" value="RF-1"/>
    <property type="match status" value="1"/>
</dbReference>
<dbReference type="InterPro" id="IPR000352">
    <property type="entry name" value="Pep_chain_release_fac_I"/>
</dbReference>
<feature type="region of interest" description="Disordered" evidence="3">
    <location>
        <begin position="85"/>
        <end position="125"/>
    </location>
</feature>
<evidence type="ECO:0000256" key="1">
    <source>
        <dbReference type="ARBA" id="ARBA00010835"/>
    </source>
</evidence>
<dbReference type="InterPro" id="IPR050057">
    <property type="entry name" value="Prokaryotic/Mito_RF"/>
</dbReference>